<keyword evidence="8" id="KW-0067">ATP-binding</keyword>
<organism evidence="8 9">
    <name type="scientific">Paramuricea clavata</name>
    <name type="common">Red gorgonian</name>
    <name type="synonym">Violescent sea-whip</name>
    <dbReference type="NCBI Taxonomy" id="317549"/>
    <lineage>
        <taxon>Eukaryota</taxon>
        <taxon>Metazoa</taxon>
        <taxon>Cnidaria</taxon>
        <taxon>Anthozoa</taxon>
        <taxon>Octocorallia</taxon>
        <taxon>Malacalcyonacea</taxon>
        <taxon>Plexauridae</taxon>
        <taxon>Paramuricea</taxon>
    </lineage>
</organism>
<comment type="catalytic activity">
    <reaction evidence="4">
        <text>Couples ATP hydrolysis with the unwinding of duplex DNA by translocating in the 3'-5' direction.</text>
        <dbReference type="EC" id="5.6.2.4"/>
    </reaction>
</comment>
<dbReference type="GO" id="GO:0009378">
    <property type="term" value="F:four-way junction helicase activity"/>
    <property type="evidence" value="ECO:0007669"/>
    <property type="project" value="TreeGrafter"/>
</dbReference>
<dbReference type="GO" id="GO:0005737">
    <property type="term" value="C:cytoplasm"/>
    <property type="evidence" value="ECO:0007669"/>
    <property type="project" value="TreeGrafter"/>
</dbReference>
<dbReference type="PANTHER" id="PTHR13710">
    <property type="entry name" value="DNA HELICASE RECQ FAMILY MEMBER"/>
    <property type="match status" value="1"/>
</dbReference>
<dbReference type="EC" id="5.6.2.4" evidence="5"/>
<gene>
    <name evidence="8" type="ORF">PACLA_8A087326</name>
</gene>
<dbReference type="GO" id="GO:0005694">
    <property type="term" value="C:chromosome"/>
    <property type="evidence" value="ECO:0007669"/>
    <property type="project" value="TreeGrafter"/>
</dbReference>
<evidence type="ECO:0000256" key="1">
    <source>
        <dbReference type="ARBA" id="ARBA00005446"/>
    </source>
</evidence>
<accession>A0A6S7H4E3</accession>
<dbReference type="EMBL" id="CACRXK020003119">
    <property type="protein sequence ID" value="CAB3997519.1"/>
    <property type="molecule type" value="Genomic_DNA"/>
</dbReference>
<dbReference type="GO" id="GO:0006281">
    <property type="term" value="P:DNA repair"/>
    <property type="evidence" value="ECO:0007669"/>
    <property type="project" value="TreeGrafter"/>
</dbReference>
<dbReference type="OrthoDB" id="5952536at2759"/>
<dbReference type="InterPro" id="IPR001650">
    <property type="entry name" value="Helicase_C-like"/>
</dbReference>
<proteinExistence type="inferred from homology"/>
<comment type="similarity">
    <text evidence="1">Belongs to the helicase family. RecQ subfamily.</text>
</comment>
<dbReference type="AlphaFoldDB" id="A0A6S7H4E3"/>
<evidence type="ECO:0000256" key="3">
    <source>
        <dbReference type="ARBA" id="ARBA00023235"/>
    </source>
</evidence>
<keyword evidence="8" id="KW-0547">Nucleotide-binding</keyword>
<keyword evidence="9" id="KW-1185">Reference proteome</keyword>
<dbReference type="Proteomes" id="UP001152795">
    <property type="component" value="Unassembled WGS sequence"/>
</dbReference>
<dbReference type="GO" id="GO:0003677">
    <property type="term" value="F:DNA binding"/>
    <property type="evidence" value="ECO:0007669"/>
    <property type="project" value="UniProtKB-KW"/>
</dbReference>
<dbReference type="PROSITE" id="PS51194">
    <property type="entry name" value="HELICASE_CTER"/>
    <property type="match status" value="1"/>
</dbReference>
<evidence type="ECO:0000256" key="6">
    <source>
        <dbReference type="ARBA" id="ARBA00044566"/>
    </source>
</evidence>
<keyword evidence="8" id="KW-0378">Hydrolase</keyword>
<evidence type="ECO:0000256" key="2">
    <source>
        <dbReference type="ARBA" id="ARBA00023125"/>
    </source>
</evidence>
<name>A0A6S7H4E3_PARCT</name>
<keyword evidence="3" id="KW-0413">Isomerase</keyword>
<evidence type="ECO:0000313" key="8">
    <source>
        <dbReference type="EMBL" id="CAB3997519.1"/>
    </source>
</evidence>
<evidence type="ECO:0000256" key="4">
    <source>
        <dbReference type="ARBA" id="ARBA00034617"/>
    </source>
</evidence>
<dbReference type="SUPFAM" id="SSF52540">
    <property type="entry name" value="P-loop containing nucleoside triphosphate hydrolases"/>
    <property type="match status" value="1"/>
</dbReference>
<feature type="domain" description="Helicase C-terminal" evidence="7">
    <location>
        <begin position="1"/>
        <end position="114"/>
    </location>
</feature>
<keyword evidence="8" id="KW-0347">Helicase</keyword>
<comment type="caution">
    <text evidence="8">The sequence shown here is derived from an EMBL/GenBank/DDBJ whole genome shotgun (WGS) entry which is preliminary data.</text>
</comment>
<reference evidence="8" key="1">
    <citation type="submission" date="2020-04" db="EMBL/GenBank/DDBJ databases">
        <authorList>
            <person name="Alioto T."/>
            <person name="Alioto T."/>
            <person name="Gomez Garrido J."/>
        </authorList>
    </citation>
    <scope>NUCLEOTIDE SEQUENCE</scope>
    <source>
        <strain evidence="8">A484AB</strain>
    </source>
</reference>
<dbReference type="PANTHER" id="PTHR13710:SF105">
    <property type="entry name" value="ATP-DEPENDENT DNA HELICASE Q1"/>
    <property type="match status" value="1"/>
</dbReference>
<evidence type="ECO:0000256" key="5">
    <source>
        <dbReference type="ARBA" id="ARBA00034808"/>
    </source>
</evidence>
<keyword evidence="2" id="KW-0238">DNA-binding</keyword>
<evidence type="ECO:0000259" key="7">
    <source>
        <dbReference type="PROSITE" id="PS51194"/>
    </source>
</evidence>
<evidence type="ECO:0000313" key="9">
    <source>
        <dbReference type="Proteomes" id="UP001152795"/>
    </source>
</evidence>
<dbReference type="GO" id="GO:0043138">
    <property type="term" value="F:3'-5' DNA helicase activity"/>
    <property type="evidence" value="ECO:0007669"/>
    <property type="project" value="UniProtKB-EC"/>
</dbReference>
<protein>
    <recommendedName>
        <fullName evidence="5">DNA 3'-5' helicase</fullName>
        <ecNumber evidence="5">5.6.2.4</ecNumber>
    </recommendedName>
    <alternativeName>
        <fullName evidence="6">DNA 3'-5' helicase Q1</fullName>
    </alternativeName>
</protein>
<dbReference type="Pfam" id="PF00271">
    <property type="entry name" value="Helicase_C"/>
    <property type="match status" value="1"/>
</dbReference>
<dbReference type="InterPro" id="IPR027417">
    <property type="entry name" value="P-loop_NTPase"/>
</dbReference>
<dbReference type="GO" id="GO:0006310">
    <property type="term" value="P:DNA recombination"/>
    <property type="evidence" value="ECO:0007669"/>
    <property type="project" value="TreeGrafter"/>
</dbReference>
<sequence>MHSAIQKEYKKRLFSSLKGDGTKRIAIAATSLSMGVNFPNIRYVIMFGLPRSLLDLHQQAGRGGRDGLQSDVVIVFYGLQVSHCDDDVRQFVNTTGCYRIAGYVAFDTHITALLPAHLCCNYCAGTCTCISDGCAEPAKPFETLAVQKIFQNHQSRIVSDEDKHLLSESLQELMKGMFAPTMSPFGITSSHGFSQELISDVVSNCHCIFTEDDIYHLVPIFSKTHVTKILGIFSEIFDDIDECALIREVAVDQQQTINHVTILNEFISTTGYLEVDPEFEDLDILSDE</sequence>
<dbReference type="Gene3D" id="3.40.50.300">
    <property type="entry name" value="P-loop containing nucleotide triphosphate hydrolases"/>
    <property type="match status" value="1"/>
</dbReference>